<comment type="caution">
    <text evidence="6">The sequence shown here is derived from an EMBL/GenBank/DDBJ whole genome shotgun (WGS) entry which is preliminary data.</text>
</comment>
<keyword evidence="4" id="KW-0560">Oxidoreductase</keyword>
<dbReference type="InterPro" id="IPR051814">
    <property type="entry name" value="NAD(P)H-dep_FMN_reductase"/>
</dbReference>
<dbReference type="InterPro" id="IPR005025">
    <property type="entry name" value="FMN_Rdtase-like_dom"/>
</dbReference>
<dbReference type="PANTHER" id="PTHR43408">
    <property type="entry name" value="FMN REDUCTASE (NADPH)"/>
    <property type="match status" value="1"/>
</dbReference>
<keyword evidence="7" id="KW-1185">Reference proteome</keyword>
<feature type="domain" description="NADPH-dependent FMN reductase-like" evidence="5">
    <location>
        <begin position="9"/>
        <end position="146"/>
    </location>
</feature>
<evidence type="ECO:0000313" key="7">
    <source>
        <dbReference type="Proteomes" id="UP000640485"/>
    </source>
</evidence>
<evidence type="ECO:0000256" key="1">
    <source>
        <dbReference type="ARBA" id="ARBA00005990"/>
    </source>
</evidence>
<keyword evidence="3" id="KW-0288">FMN</keyword>
<dbReference type="AlphaFoldDB" id="A0A934VZK3"/>
<reference evidence="6" key="1">
    <citation type="submission" date="2021-01" db="EMBL/GenBank/DDBJ databases">
        <title>Paracoccus amoyensis sp. nov., isolated from the surface seawater along the coast of Xiamen Island, China.</title>
        <authorList>
            <person name="Lyu L."/>
        </authorList>
    </citation>
    <scope>NUCLEOTIDE SEQUENCE</scope>
    <source>
        <strain evidence="6">MJ17</strain>
    </source>
</reference>
<name>A0A934VZK3_9RHOB</name>
<evidence type="ECO:0000313" key="6">
    <source>
        <dbReference type="EMBL" id="MBK4215388.1"/>
    </source>
</evidence>
<dbReference type="InterPro" id="IPR029039">
    <property type="entry name" value="Flavoprotein-like_sf"/>
</dbReference>
<proteinExistence type="inferred from homology"/>
<evidence type="ECO:0000259" key="5">
    <source>
        <dbReference type="Pfam" id="PF03358"/>
    </source>
</evidence>
<dbReference type="RefSeq" id="WP_200684347.1">
    <property type="nucleotide sequence ID" value="NZ_JAEPRQ010000001.1"/>
</dbReference>
<evidence type="ECO:0000256" key="3">
    <source>
        <dbReference type="ARBA" id="ARBA00022643"/>
    </source>
</evidence>
<gene>
    <name evidence="6" type="ORF">JJJ17_05555</name>
</gene>
<evidence type="ECO:0000256" key="4">
    <source>
        <dbReference type="ARBA" id="ARBA00023002"/>
    </source>
</evidence>
<dbReference type="SUPFAM" id="SSF52218">
    <property type="entry name" value="Flavoproteins"/>
    <property type="match status" value="1"/>
</dbReference>
<dbReference type="EMBL" id="JAEPRQ010000001">
    <property type="protein sequence ID" value="MBK4215388.1"/>
    <property type="molecule type" value="Genomic_DNA"/>
</dbReference>
<dbReference type="Gene3D" id="3.40.50.360">
    <property type="match status" value="1"/>
</dbReference>
<sequence length="190" mass="20502">MTSRNKIVRIAGFAGSLNRNGKTRALVDMAVQDIAARFGVEGVVHDIGDLQPGLTEGDFRRGLSPVALRRLDTIFAADALVIGSAVFRDSYSPTFRRLFDLIDPATLAGKPVLLALAGGEGRHDLVIEHRLRPLFAATEAEVLPVGVHATALELRIGEPPSMALRRRLAQAVAQFAPYIESKTPRRISAA</sequence>
<comment type="similarity">
    <text evidence="1">Belongs to the SsuE family.</text>
</comment>
<evidence type="ECO:0000256" key="2">
    <source>
        <dbReference type="ARBA" id="ARBA00022630"/>
    </source>
</evidence>
<organism evidence="6 7">
    <name type="scientific">Paracoccus caeni</name>
    <dbReference type="NCBI Taxonomy" id="657651"/>
    <lineage>
        <taxon>Bacteria</taxon>
        <taxon>Pseudomonadati</taxon>
        <taxon>Pseudomonadota</taxon>
        <taxon>Alphaproteobacteria</taxon>
        <taxon>Rhodobacterales</taxon>
        <taxon>Paracoccaceae</taxon>
        <taxon>Paracoccus</taxon>
    </lineage>
</organism>
<protein>
    <submittedName>
        <fullName evidence="6">NAD(P)H-dependent oxidoreductase</fullName>
    </submittedName>
</protein>
<dbReference type="Pfam" id="PF03358">
    <property type="entry name" value="FMN_red"/>
    <property type="match status" value="1"/>
</dbReference>
<dbReference type="PANTHER" id="PTHR43408:SF2">
    <property type="entry name" value="FMN REDUCTASE (NADPH)"/>
    <property type="match status" value="1"/>
</dbReference>
<dbReference type="GO" id="GO:0016491">
    <property type="term" value="F:oxidoreductase activity"/>
    <property type="evidence" value="ECO:0007669"/>
    <property type="project" value="UniProtKB-KW"/>
</dbReference>
<dbReference type="Proteomes" id="UP000640485">
    <property type="component" value="Unassembled WGS sequence"/>
</dbReference>
<accession>A0A934VZK3</accession>
<keyword evidence="2" id="KW-0285">Flavoprotein</keyword>